<name>A0ABT6TP00_9BACL</name>
<dbReference type="Gene3D" id="3.30.1490.20">
    <property type="entry name" value="ATP-grasp fold, A domain"/>
    <property type="match status" value="1"/>
</dbReference>
<proteinExistence type="predicted"/>
<feature type="domain" description="ATP-grasp" evidence="2">
    <location>
        <begin position="302"/>
        <end position="498"/>
    </location>
</feature>
<gene>
    <name evidence="3" type="ORF">KB449_22045</name>
</gene>
<evidence type="ECO:0000259" key="2">
    <source>
        <dbReference type="PROSITE" id="PS50975"/>
    </source>
</evidence>
<evidence type="ECO:0000256" key="1">
    <source>
        <dbReference type="PROSITE-ProRule" id="PRU00409"/>
    </source>
</evidence>
<evidence type="ECO:0000313" key="3">
    <source>
        <dbReference type="EMBL" id="MDI4647649.1"/>
    </source>
</evidence>
<keyword evidence="1" id="KW-0067">ATP-binding</keyword>
<dbReference type="SUPFAM" id="SSF56059">
    <property type="entry name" value="Glutathione synthetase ATP-binding domain-like"/>
    <property type="match status" value="1"/>
</dbReference>
<comment type="caution">
    <text evidence="3">The sequence shown here is derived from an EMBL/GenBank/DDBJ whole genome shotgun (WGS) entry which is preliminary data.</text>
</comment>
<sequence length="504" mass="56690">MLLRGRAAEADGRSLRNARGIYYNRRITSERVKTDMTDAMYRWAPLGVEEIRRLFADWRGAWGIAGGWALDLHLGRQTRPHDDIDVLLPLAEYASIYAWLAADWELHLAENGRLTLLGAEDRLTEETDIWVRRDAQSPWAFQLMLIDVVDGMWTYRRSRSVRRPAAELFLRTERGIPYLRPEIQLLYKGGSASIREKDRLDLDTVRPQLTAAERAWLRDALGTQFPQGHDWLGLLDGQGTTRPYLKLIQRSGEAEGVSFETITPDLTYRARRGEASFLMTDAELGLNPSSASALAVSKSAASDALRAAGVPCVAHIYLPHPGHRFRGGEDAYMRAEAAFARFGGDAVVKPDDGAQGRHVYRVRNKDELREALRAVFAIERHAAVSPYREAELEYRIVVLSGEARVWVGKRRNGSWKHNLAEGASSVEVPANVRMRLSPLAVKAAAALDMVFCSVDILDSALHGPLVIEINHKVMLGDHYRQHPDSEGELYALYRDAISLRFERT</sequence>
<dbReference type="InterPro" id="IPR011761">
    <property type="entry name" value="ATP-grasp"/>
</dbReference>
<dbReference type="InterPro" id="IPR019646">
    <property type="entry name" value="Aminoglyc_AdlTrfase"/>
</dbReference>
<dbReference type="EMBL" id="JAGRPV010000001">
    <property type="protein sequence ID" value="MDI4647649.1"/>
    <property type="molecule type" value="Genomic_DNA"/>
</dbReference>
<evidence type="ECO:0000313" key="4">
    <source>
        <dbReference type="Proteomes" id="UP001161691"/>
    </source>
</evidence>
<accession>A0ABT6TP00</accession>
<keyword evidence="4" id="KW-1185">Reference proteome</keyword>
<dbReference type="Gene3D" id="3.30.470.20">
    <property type="entry name" value="ATP-grasp fold, B domain"/>
    <property type="match status" value="1"/>
</dbReference>
<dbReference type="PROSITE" id="PS50975">
    <property type="entry name" value="ATP_GRASP"/>
    <property type="match status" value="1"/>
</dbReference>
<keyword evidence="1" id="KW-0547">Nucleotide-binding</keyword>
<dbReference type="Proteomes" id="UP001161691">
    <property type="component" value="Unassembled WGS sequence"/>
</dbReference>
<dbReference type="PANTHER" id="PTHR21621">
    <property type="entry name" value="RIBOSOMAL PROTEIN S6 MODIFICATION PROTEIN"/>
    <property type="match status" value="1"/>
</dbReference>
<organism evidence="3 4">
    <name type="scientific">Cohnella hashimotonis</name>
    <dbReference type="NCBI Taxonomy" id="2826895"/>
    <lineage>
        <taxon>Bacteria</taxon>
        <taxon>Bacillati</taxon>
        <taxon>Bacillota</taxon>
        <taxon>Bacilli</taxon>
        <taxon>Bacillales</taxon>
        <taxon>Paenibacillaceae</taxon>
        <taxon>Cohnella</taxon>
    </lineage>
</organism>
<dbReference type="RefSeq" id="WP_282910400.1">
    <property type="nucleotide sequence ID" value="NZ_JAGRPV010000001.1"/>
</dbReference>
<dbReference type="InterPro" id="IPR013651">
    <property type="entry name" value="ATP-grasp_RimK-type"/>
</dbReference>
<protein>
    <recommendedName>
        <fullName evidence="2">ATP-grasp domain-containing protein</fullName>
    </recommendedName>
</protein>
<dbReference type="Pfam" id="PF08443">
    <property type="entry name" value="RimK"/>
    <property type="match status" value="1"/>
</dbReference>
<dbReference type="Gene3D" id="3.30.460.40">
    <property type="match status" value="1"/>
</dbReference>
<dbReference type="PANTHER" id="PTHR21621:SF0">
    <property type="entry name" value="BETA-CITRYLGLUTAMATE SYNTHASE B-RELATED"/>
    <property type="match status" value="1"/>
</dbReference>
<reference evidence="3" key="1">
    <citation type="submission" date="2023-04" db="EMBL/GenBank/DDBJ databases">
        <title>Comparative genomic analysis of Cohnella hashimotonis sp. nov., isolated from the International Space Station.</title>
        <authorList>
            <person name="Venkateswaran K."/>
            <person name="Simpson A."/>
        </authorList>
    </citation>
    <scope>NUCLEOTIDE SEQUENCE</scope>
    <source>
        <strain evidence="3">F6_2S_P_1</strain>
    </source>
</reference>
<dbReference type="InterPro" id="IPR013815">
    <property type="entry name" value="ATP_grasp_subdomain_1"/>
</dbReference>
<dbReference type="Pfam" id="PF10706">
    <property type="entry name" value="Aminoglyc_resit"/>
    <property type="match status" value="1"/>
</dbReference>